<comment type="subcellular location">
    <subcellularLocation>
        <location evidence="1">Membrane</location>
        <topology evidence="1">Multi-pass membrane protein</topology>
    </subcellularLocation>
</comment>
<keyword evidence="2 5" id="KW-0812">Transmembrane</keyword>
<gene>
    <name evidence="6" type="ORF">OBO34_01745</name>
</gene>
<keyword evidence="3 5" id="KW-1133">Transmembrane helix</keyword>
<accession>A0A9J6QHT9</accession>
<evidence type="ECO:0000313" key="7">
    <source>
        <dbReference type="Proteomes" id="UP001065549"/>
    </source>
</evidence>
<dbReference type="Proteomes" id="UP001065549">
    <property type="component" value="Unassembled WGS sequence"/>
</dbReference>
<proteinExistence type="predicted"/>
<evidence type="ECO:0000256" key="4">
    <source>
        <dbReference type="ARBA" id="ARBA00023136"/>
    </source>
</evidence>
<evidence type="ECO:0000256" key="5">
    <source>
        <dbReference type="SAM" id="Phobius"/>
    </source>
</evidence>
<comment type="caution">
    <text evidence="6">The sequence shown here is derived from an EMBL/GenBank/DDBJ whole genome shotgun (WGS) entry which is preliminary data.</text>
</comment>
<dbReference type="EMBL" id="JAOSHN010000001">
    <property type="protein sequence ID" value="MCU7377072.1"/>
    <property type="molecule type" value="Genomic_DNA"/>
</dbReference>
<keyword evidence="4 5" id="KW-0472">Membrane</keyword>
<dbReference type="Pfam" id="PF02674">
    <property type="entry name" value="Colicin_V"/>
    <property type="match status" value="2"/>
</dbReference>
<evidence type="ECO:0000313" key="6">
    <source>
        <dbReference type="EMBL" id="MCU7377072.1"/>
    </source>
</evidence>
<evidence type="ECO:0000256" key="2">
    <source>
        <dbReference type="ARBA" id="ARBA00022692"/>
    </source>
</evidence>
<sequence>MFLDIVVAIILILTMVSGFRKGFIYTFTHTLGWLGAMIAAFFFASPLRKYLIDTTQLDDQIYKAFYDKLSLSSDSLAASSDTLPLILGKGIDTAASEAAQNIAGRLTELTMTIVSFLLILLAVKLIAFFLTLALSKRQNKGFVGFLDGLLGLAAGMIRGVLFVFLFLALLLPVVNLVSPASTQLILDSLDASYFSRTLYDSNFIVLVIGDLLT</sequence>
<protein>
    <submittedName>
        <fullName evidence="6">CvpA family protein</fullName>
    </submittedName>
</protein>
<dbReference type="GO" id="GO:0016020">
    <property type="term" value="C:membrane"/>
    <property type="evidence" value="ECO:0007669"/>
    <property type="project" value="UniProtKB-SubCell"/>
</dbReference>
<feature type="transmembrane region" description="Helical" evidence="5">
    <location>
        <begin position="113"/>
        <end position="135"/>
    </location>
</feature>
<evidence type="ECO:0000256" key="3">
    <source>
        <dbReference type="ARBA" id="ARBA00022989"/>
    </source>
</evidence>
<dbReference type="PANTHER" id="PTHR37306:SF1">
    <property type="entry name" value="COLICIN V PRODUCTION PROTEIN"/>
    <property type="match status" value="1"/>
</dbReference>
<keyword evidence="7" id="KW-1185">Reference proteome</keyword>
<dbReference type="GO" id="GO:0009403">
    <property type="term" value="P:toxin biosynthetic process"/>
    <property type="evidence" value="ECO:0007669"/>
    <property type="project" value="InterPro"/>
</dbReference>
<reference evidence="6" key="1">
    <citation type="submission" date="2022-09" db="EMBL/GenBank/DDBJ databases">
        <title>Culturomic study of gut microbiota in children with autism spectrum disorder.</title>
        <authorList>
            <person name="Efimov B.A."/>
            <person name="Chaplin A.V."/>
            <person name="Sokolova S.R."/>
            <person name="Pikina A.P."/>
            <person name="Korzhanova M."/>
            <person name="Belova V."/>
            <person name="Korostin D."/>
        </authorList>
    </citation>
    <scope>NUCLEOTIDE SEQUENCE</scope>
    <source>
        <strain evidence="6">ASD5510</strain>
    </source>
</reference>
<dbReference type="InterPro" id="IPR003825">
    <property type="entry name" value="Colicin-V_CvpA"/>
</dbReference>
<name>A0A9J6QHT9_9FIRM</name>
<dbReference type="AlphaFoldDB" id="A0A9J6QHT9"/>
<organism evidence="6 7">
    <name type="scientific">Hominibacterium faecale</name>
    <dbReference type="NCBI Taxonomy" id="2839743"/>
    <lineage>
        <taxon>Bacteria</taxon>
        <taxon>Bacillati</taxon>
        <taxon>Bacillota</taxon>
        <taxon>Clostridia</taxon>
        <taxon>Peptostreptococcales</taxon>
        <taxon>Anaerovoracaceae</taxon>
        <taxon>Hominibacterium</taxon>
    </lineage>
</organism>
<dbReference type="RefSeq" id="WP_148397932.1">
    <property type="nucleotide sequence ID" value="NZ_JAJAGH010000005.1"/>
</dbReference>
<feature type="transmembrane region" description="Helical" evidence="5">
    <location>
        <begin position="30"/>
        <end position="47"/>
    </location>
</feature>
<feature type="transmembrane region" description="Helical" evidence="5">
    <location>
        <begin position="155"/>
        <end position="177"/>
    </location>
</feature>
<evidence type="ECO:0000256" key="1">
    <source>
        <dbReference type="ARBA" id="ARBA00004141"/>
    </source>
</evidence>
<dbReference type="PANTHER" id="PTHR37306">
    <property type="entry name" value="COLICIN V PRODUCTION PROTEIN"/>
    <property type="match status" value="1"/>
</dbReference>